<comment type="similarity">
    <text evidence="1">Belongs to the GSP E family.</text>
</comment>
<accession>A0A240U0A2</accession>
<dbReference type="PROSITE" id="PS00662">
    <property type="entry name" value="T2SP_E"/>
    <property type="match status" value="1"/>
</dbReference>
<keyword evidence="3" id="KW-0067">ATP-binding</keyword>
<dbReference type="FunFam" id="3.40.50.300:FF:000398">
    <property type="entry name" value="Type IV pilus assembly ATPase PilB"/>
    <property type="match status" value="1"/>
</dbReference>
<dbReference type="EMBL" id="CP021361">
    <property type="protein sequence ID" value="ART50788.1"/>
    <property type="molecule type" value="Genomic_DNA"/>
</dbReference>
<dbReference type="PANTHER" id="PTHR30258:SF2">
    <property type="entry name" value="COMG OPERON PROTEIN 1"/>
    <property type="match status" value="1"/>
</dbReference>
<keyword evidence="6" id="KW-1185">Reference proteome</keyword>
<evidence type="ECO:0000313" key="5">
    <source>
        <dbReference type="EMBL" id="ART50788.1"/>
    </source>
</evidence>
<keyword evidence="2" id="KW-0547">Nucleotide-binding</keyword>
<evidence type="ECO:0000259" key="4">
    <source>
        <dbReference type="PROSITE" id="PS00662"/>
    </source>
</evidence>
<dbReference type="GO" id="GO:0005524">
    <property type="term" value="F:ATP binding"/>
    <property type="evidence" value="ECO:0007669"/>
    <property type="project" value="UniProtKB-KW"/>
</dbReference>
<dbReference type="SUPFAM" id="SSF52540">
    <property type="entry name" value="P-loop containing nucleoside triphosphate hydrolases"/>
    <property type="match status" value="1"/>
</dbReference>
<dbReference type="CDD" id="cd01129">
    <property type="entry name" value="PulE-GspE-like"/>
    <property type="match status" value="1"/>
</dbReference>
<dbReference type="KEGG" id="acin:CBP34_02640"/>
<feature type="domain" description="Bacterial type II secretion system protein E" evidence="4">
    <location>
        <begin position="376"/>
        <end position="390"/>
    </location>
</feature>
<organism evidence="5 6">
    <name type="scientific">Acidovorax carolinensis</name>
    <dbReference type="NCBI Taxonomy" id="553814"/>
    <lineage>
        <taxon>Bacteria</taxon>
        <taxon>Pseudomonadati</taxon>
        <taxon>Pseudomonadota</taxon>
        <taxon>Betaproteobacteria</taxon>
        <taxon>Burkholderiales</taxon>
        <taxon>Comamonadaceae</taxon>
        <taxon>Acidovorax</taxon>
    </lineage>
</organism>
<dbReference type="InterPro" id="IPR037257">
    <property type="entry name" value="T2SS_E_N_sf"/>
</dbReference>
<evidence type="ECO:0000256" key="3">
    <source>
        <dbReference type="ARBA" id="ARBA00022840"/>
    </source>
</evidence>
<dbReference type="InterPro" id="IPR027417">
    <property type="entry name" value="P-loop_NTPase"/>
</dbReference>
<sequence>MSRVPTVSFIEHLQHCELLDEKGAQQLRSLTQEKSDSALAVASRTGMVPEQALVDALADYTGWPVVNFSELSSMEPQVIEALETLQLQSAWCQHEGLALWTAQDQLVCCTCDLLSRSAQEVLRIKSNQTGKPLSWRIARAMDIYNLYASITSQKAKITTSLGDLAHLRELAEEGPIVELVNGLLSQAVTRRASDIHIEPGEYGFVARVRVDGVMRDLQKFSADRFDATVCRIKILSQLDIAERRLPQDGRMTARIHGEVFDVRVSILPGSNGESVVMRLLRQDRPNYNLGDLGMLDDHSAQFRRWIDAPNGIVLVTGPTGSGKTTTLYTALDLGNDGLKKIITVEDPVEYKLHGITQLQVNADIGYTFASALRSILRHDPDVILIGEIRDQETAAIAVQSALTGHLVFSTLHTNSAAGAVTRLGDMGVERFLLASSLRGIMAQRLVRRLCPHCSRPVAQVDSAQHALLAEALAHWNASNPQTPKDLNEMQLREPVGCDVCLHTGYLGRIAVYEMFDVDETIRQQILDQISETQMIQDLRKRHVRSMTQDGLLKVCTGITTVSEVMTVGQ</sequence>
<dbReference type="AlphaFoldDB" id="A0A240U0A2"/>
<gene>
    <name evidence="5" type="ORF">CBP34_02640</name>
</gene>
<dbReference type="Pfam" id="PF00437">
    <property type="entry name" value="T2SSE"/>
    <property type="match status" value="1"/>
</dbReference>
<dbReference type="GO" id="GO:0016887">
    <property type="term" value="F:ATP hydrolysis activity"/>
    <property type="evidence" value="ECO:0007669"/>
    <property type="project" value="TreeGrafter"/>
</dbReference>
<dbReference type="InterPro" id="IPR001482">
    <property type="entry name" value="T2SS/T4SS_dom"/>
</dbReference>
<dbReference type="Gene3D" id="3.30.450.90">
    <property type="match status" value="1"/>
</dbReference>
<evidence type="ECO:0000313" key="6">
    <source>
        <dbReference type="Proteomes" id="UP000194432"/>
    </source>
</evidence>
<evidence type="ECO:0000256" key="1">
    <source>
        <dbReference type="ARBA" id="ARBA00006611"/>
    </source>
</evidence>
<reference evidence="5 6" key="1">
    <citation type="submission" date="2017-05" db="EMBL/GenBank/DDBJ databases">
        <title>Polyphasic characterization of four soil-derived phenanthrene-degrading Acidovorax strains and proposal of Acidovorax phenanthrenivorans sp. nov.</title>
        <authorList>
            <person name="Singleton D.R."/>
            <person name="Lee J."/>
            <person name="Dickey A.N."/>
            <person name="Stroud A."/>
            <person name="Scholl E.H."/>
            <person name="Wright F.A."/>
            <person name="Aitken M.D."/>
        </authorList>
    </citation>
    <scope>NUCLEOTIDE SEQUENCE [LARGE SCALE GENOMIC DNA]</scope>
    <source>
        <strain evidence="5">NA3</strain>
    </source>
</reference>
<protein>
    <recommendedName>
        <fullName evidence="4">Bacterial type II secretion system protein E domain-containing protein</fullName>
    </recommendedName>
</protein>
<name>A0A240U0A2_9BURK</name>
<dbReference type="PANTHER" id="PTHR30258">
    <property type="entry name" value="TYPE II SECRETION SYSTEM PROTEIN GSPE-RELATED"/>
    <property type="match status" value="1"/>
</dbReference>
<dbReference type="GO" id="GO:0005886">
    <property type="term" value="C:plasma membrane"/>
    <property type="evidence" value="ECO:0007669"/>
    <property type="project" value="TreeGrafter"/>
</dbReference>
<evidence type="ECO:0000256" key="2">
    <source>
        <dbReference type="ARBA" id="ARBA00022741"/>
    </source>
</evidence>
<dbReference type="SUPFAM" id="SSF160246">
    <property type="entry name" value="EspE N-terminal domain-like"/>
    <property type="match status" value="1"/>
</dbReference>
<dbReference type="Proteomes" id="UP000194432">
    <property type="component" value="Chromosome 1"/>
</dbReference>
<proteinExistence type="inferred from homology"/>
<dbReference type="Gene3D" id="3.40.50.300">
    <property type="entry name" value="P-loop containing nucleotide triphosphate hydrolases"/>
    <property type="match status" value="1"/>
</dbReference>